<keyword evidence="2" id="KW-1185">Reference proteome</keyword>
<accession>A0A5J4KHN0</accession>
<dbReference type="AlphaFoldDB" id="A0A5J4KHN0"/>
<dbReference type="Proteomes" id="UP000326912">
    <property type="component" value="Unassembled WGS sequence"/>
</dbReference>
<comment type="caution">
    <text evidence="1">The sequence shown here is derived from an EMBL/GenBank/DDBJ whole genome shotgun (WGS) entry which is preliminary data.</text>
</comment>
<evidence type="ECO:0000313" key="2">
    <source>
        <dbReference type="Proteomes" id="UP000326912"/>
    </source>
</evidence>
<evidence type="ECO:0000313" key="1">
    <source>
        <dbReference type="EMBL" id="GER88974.1"/>
    </source>
</evidence>
<dbReference type="EMBL" id="BKZW01000001">
    <property type="protein sequence ID" value="GER88974.1"/>
    <property type="molecule type" value="Genomic_DNA"/>
</dbReference>
<dbReference type="RefSeq" id="WP_151756803.1">
    <property type="nucleotide sequence ID" value="NZ_BKZW01000001.1"/>
</dbReference>
<name>A0A5J4KHN0_9CHLR</name>
<gene>
    <name evidence="1" type="ORF">KDW_31360</name>
</gene>
<protein>
    <submittedName>
        <fullName evidence="1">Uncharacterized protein</fullName>
    </submittedName>
</protein>
<organism evidence="1 2">
    <name type="scientific">Dictyobacter vulcani</name>
    <dbReference type="NCBI Taxonomy" id="2607529"/>
    <lineage>
        <taxon>Bacteria</taxon>
        <taxon>Bacillati</taxon>
        <taxon>Chloroflexota</taxon>
        <taxon>Ktedonobacteria</taxon>
        <taxon>Ktedonobacterales</taxon>
        <taxon>Dictyobacteraceae</taxon>
        <taxon>Dictyobacter</taxon>
    </lineage>
</organism>
<reference evidence="1 2" key="1">
    <citation type="submission" date="2019-10" db="EMBL/GenBank/DDBJ databases">
        <title>Dictyobacter vulcani sp. nov., within the class Ktedonobacteria, isolated from soil of volcanic Mt. Zao.</title>
        <authorList>
            <person name="Zheng Y."/>
            <person name="Wang C.M."/>
            <person name="Sakai Y."/>
            <person name="Abe K."/>
            <person name="Yokota A."/>
            <person name="Yabe S."/>
        </authorList>
    </citation>
    <scope>NUCLEOTIDE SEQUENCE [LARGE SCALE GENOMIC DNA]</scope>
    <source>
        <strain evidence="1 2">W12</strain>
    </source>
</reference>
<proteinExistence type="predicted"/>
<sequence>MWPTPEIFEVHRYHGLSSETCKRIGVYTFQFHEDGSGVTIQRNIWGRIEATWIIAQPDFGSVEEAVKNHWSLLNRMVVNAFDDCNQELQRLVHENNHP</sequence>